<sequence>MSAAPQGSDALARTFIDLLRREAGQDRTEPAMPLDDLDGLLGLPDQREARTPPALRPDLAAAAVMLARAIDAQDGLLLSLRRGAPVVSVAVPSSDWTGSVERVIRVCALGQACSTRNGDTAGSGYSTPEQREAVIFARDGSLTSTHRAERGNEAVGDAVQFGHAVVGIAPDPVRLLPADLVRAAEFHVVVGAMDPRAVALAIEAITGTLPTRHLNERLAAACDPSDLRLSLHARRGAEEALSRLEAVLSAKHRDVEPGPRLEGLHGYGAARAWGIALADDLRRWRAGELDFRACESALLLSGPPGCGKTQFALALARSTELPLLAGSLGQWQSARDGHLGHTLAAMRQFFEHARREPCIALIDEIDSFGDRNTFPENHRDYSSQVVNALLEHLDGAVSREGIVVIGATNHPDRLDPALRRSGRLDRHIHIDLPSTDDLAAIMRHYLGKDLPEVELRPLAMQARGMTGADVEVLVRRARGYARRRTDTALTVGDLAAAVRDGRPSLGEAVRLRAAVHEAGHGLASVIGAKANSVSLSVQETGGLAEVNVDAAVGVGTEDDFEAFLVLALAGRAAEEVMLGDVSAGAAGDLAVATRCAGMMEARWGFSSDLPLVSVGSGDEVDIARMPWLLKPVQARLGAAYERALDLMRTERLALERLAEALFRKGYLEDAEVRALVAGKARPTRRRRPSRSSLSGEPLRHQPGSGSAPGAETRHNVE</sequence>
<protein>
    <submittedName>
        <fullName evidence="4">AAA family ATPase</fullName>
    </submittedName>
</protein>
<evidence type="ECO:0000256" key="1">
    <source>
        <dbReference type="RuleBase" id="RU003651"/>
    </source>
</evidence>
<dbReference type="PANTHER" id="PTHR23076:SF97">
    <property type="entry name" value="ATP-DEPENDENT ZINC METALLOPROTEASE YME1L1"/>
    <property type="match status" value="1"/>
</dbReference>
<keyword evidence="5" id="KW-1185">Reference proteome</keyword>
<dbReference type="Proteomes" id="UP000474159">
    <property type="component" value="Unassembled WGS sequence"/>
</dbReference>
<dbReference type="Pfam" id="PF00004">
    <property type="entry name" value="AAA"/>
    <property type="match status" value="1"/>
</dbReference>
<comment type="similarity">
    <text evidence="1">Belongs to the AAA ATPase family.</text>
</comment>
<dbReference type="PROSITE" id="PS00674">
    <property type="entry name" value="AAA"/>
    <property type="match status" value="1"/>
</dbReference>
<evidence type="ECO:0000259" key="3">
    <source>
        <dbReference type="SMART" id="SM00382"/>
    </source>
</evidence>
<dbReference type="GO" id="GO:0005524">
    <property type="term" value="F:ATP binding"/>
    <property type="evidence" value="ECO:0007669"/>
    <property type="project" value="UniProtKB-KW"/>
</dbReference>
<reference evidence="4 5" key="1">
    <citation type="submission" date="2019-09" db="EMBL/GenBank/DDBJ databases">
        <title>YIM 48816 draft genome.</title>
        <authorList>
            <person name="Jiang L."/>
        </authorList>
    </citation>
    <scope>NUCLEOTIDE SEQUENCE [LARGE SCALE GENOMIC DNA]</scope>
    <source>
        <strain evidence="4 5">YIM 48816</strain>
    </source>
</reference>
<keyword evidence="1" id="KW-0067">ATP-binding</keyword>
<dbReference type="SUPFAM" id="SSF140990">
    <property type="entry name" value="FtsH protease domain-like"/>
    <property type="match status" value="1"/>
</dbReference>
<dbReference type="InterPro" id="IPR037219">
    <property type="entry name" value="Peptidase_M41-like"/>
</dbReference>
<feature type="domain" description="AAA+ ATPase" evidence="3">
    <location>
        <begin position="294"/>
        <end position="434"/>
    </location>
</feature>
<evidence type="ECO:0000313" key="5">
    <source>
        <dbReference type="Proteomes" id="UP000474159"/>
    </source>
</evidence>
<comment type="caution">
    <text evidence="4">The sequence shown here is derived from an EMBL/GenBank/DDBJ whole genome shotgun (WGS) entry which is preliminary data.</text>
</comment>
<feature type="region of interest" description="Disordered" evidence="2">
    <location>
        <begin position="678"/>
        <end position="717"/>
    </location>
</feature>
<dbReference type="Gene3D" id="1.20.58.760">
    <property type="entry name" value="Peptidase M41"/>
    <property type="match status" value="1"/>
</dbReference>
<dbReference type="AlphaFoldDB" id="A0A6L3ST63"/>
<dbReference type="CDD" id="cd19481">
    <property type="entry name" value="RecA-like_protease"/>
    <property type="match status" value="1"/>
</dbReference>
<evidence type="ECO:0000313" key="4">
    <source>
        <dbReference type="EMBL" id="KAB1076757.1"/>
    </source>
</evidence>
<dbReference type="GO" id="GO:0006508">
    <property type="term" value="P:proteolysis"/>
    <property type="evidence" value="ECO:0007669"/>
    <property type="project" value="InterPro"/>
</dbReference>
<dbReference type="InterPro" id="IPR003593">
    <property type="entry name" value="AAA+_ATPase"/>
</dbReference>
<dbReference type="InterPro" id="IPR003959">
    <property type="entry name" value="ATPase_AAA_core"/>
</dbReference>
<dbReference type="Pfam" id="PF01434">
    <property type="entry name" value="Peptidase_M41"/>
    <property type="match status" value="1"/>
</dbReference>
<dbReference type="OrthoDB" id="9809379at2"/>
<dbReference type="GO" id="GO:0005886">
    <property type="term" value="C:plasma membrane"/>
    <property type="evidence" value="ECO:0007669"/>
    <property type="project" value="TreeGrafter"/>
</dbReference>
<dbReference type="PANTHER" id="PTHR23076">
    <property type="entry name" value="METALLOPROTEASE M41 FTSH"/>
    <property type="match status" value="1"/>
</dbReference>
<evidence type="ECO:0000256" key="2">
    <source>
        <dbReference type="SAM" id="MobiDB-lite"/>
    </source>
</evidence>
<name>A0A6L3ST63_9HYPH</name>
<proteinExistence type="inferred from homology"/>
<dbReference type="InterPro" id="IPR003960">
    <property type="entry name" value="ATPase_AAA_CS"/>
</dbReference>
<dbReference type="InterPro" id="IPR027417">
    <property type="entry name" value="P-loop_NTPase"/>
</dbReference>
<dbReference type="Gene3D" id="3.40.50.300">
    <property type="entry name" value="P-loop containing nucleotide triphosphate hydrolases"/>
    <property type="match status" value="1"/>
</dbReference>
<dbReference type="GO" id="GO:0030163">
    <property type="term" value="P:protein catabolic process"/>
    <property type="evidence" value="ECO:0007669"/>
    <property type="project" value="TreeGrafter"/>
</dbReference>
<dbReference type="GO" id="GO:0016887">
    <property type="term" value="F:ATP hydrolysis activity"/>
    <property type="evidence" value="ECO:0007669"/>
    <property type="project" value="InterPro"/>
</dbReference>
<accession>A0A6L3ST63</accession>
<dbReference type="GO" id="GO:0004176">
    <property type="term" value="F:ATP-dependent peptidase activity"/>
    <property type="evidence" value="ECO:0007669"/>
    <property type="project" value="InterPro"/>
</dbReference>
<dbReference type="GO" id="GO:0004222">
    <property type="term" value="F:metalloendopeptidase activity"/>
    <property type="evidence" value="ECO:0007669"/>
    <property type="project" value="InterPro"/>
</dbReference>
<organism evidence="4 5">
    <name type="scientific">Methylobacterium soli</name>
    <dbReference type="NCBI Taxonomy" id="553447"/>
    <lineage>
        <taxon>Bacteria</taxon>
        <taxon>Pseudomonadati</taxon>
        <taxon>Pseudomonadota</taxon>
        <taxon>Alphaproteobacteria</taxon>
        <taxon>Hyphomicrobiales</taxon>
        <taxon>Methylobacteriaceae</taxon>
        <taxon>Methylobacterium</taxon>
    </lineage>
</organism>
<dbReference type="SUPFAM" id="SSF52540">
    <property type="entry name" value="P-loop containing nucleoside triphosphate hydrolases"/>
    <property type="match status" value="1"/>
</dbReference>
<dbReference type="SMART" id="SM00382">
    <property type="entry name" value="AAA"/>
    <property type="match status" value="1"/>
</dbReference>
<gene>
    <name evidence="4" type="ORF">F6X53_21970</name>
</gene>
<keyword evidence="1" id="KW-0547">Nucleotide-binding</keyword>
<dbReference type="RefSeq" id="WP_151002495.1">
    <property type="nucleotide sequence ID" value="NZ_BPQY01000227.1"/>
</dbReference>
<dbReference type="Gene3D" id="1.10.8.60">
    <property type="match status" value="1"/>
</dbReference>
<dbReference type="InterPro" id="IPR000642">
    <property type="entry name" value="Peptidase_M41"/>
</dbReference>
<dbReference type="EMBL" id="VZZK01000027">
    <property type="protein sequence ID" value="KAB1076757.1"/>
    <property type="molecule type" value="Genomic_DNA"/>
</dbReference>